<reference evidence="3 4" key="1">
    <citation type="submission" date="2015-09" db="EMBL/GenBank/DDBJ databases">
        <title>Genome sequencing project for genomic taxonomy and phylogenomics of Bacillus-like bacteria.</title>
        <authorList>
            <person name="Liu B."/>
            <person name="Wang J."/>
            <person name="Zhu Y."/>
            <person name="Liu G."/>
            <person name="Chen Q."/>
            <person name="Chen Z."/>
            <person name="Lan J."/>
            <person name="Che J."/>
            <person name="Ge C."/>
            <person name="Shi H."/>
            <person name="Pan Z."/>
            <person name="Liu X."/>
        </authorList>
    </citation>
    <scope>NUCLEOTIDE SEQUENCE [LARGE SCALE GENOMIC DNA]</scope>
    <source>
        <strain evidence="3 4">LMG 18435</strain>
    </source>
</reference>
<dbReference type="STRING" id="157838.AN964_04080"/>
<gene>
    <name evidence="3" type="ORF">AN964_04080</name>
</gene>
<evidence type="ECO:0000313" key="3">
    <source>
        <dbReference type="EMBL" id="KQL52777.1"/>
    </source>
</evidence>
<feature type="region of interest" description="Disordered" evidence="1">
    <location>
        <begin position="1"/>
        <end position="26"/>
    </location>
</feature>
<protein>
    <submittedName>
        <fullName evidence="3">Uncharacterized protein</fullName>
    </submittedName>
</protein>
<name>A0A0Q3TGK5_9BACI</name>
<proteinExistence type="predicted"/>
<comment type="caution">
    <text evidence="3">The sequence shown here is derived from an EMBL/GenBank/DDBJ whole genome shotgun (WGS) entry which is preliminary data.</text>
</comment>
<dbReference type="Proteomes" id="UP000051888">
    <property type="component" value="Unassembled WGS sequence"/>
</dbReference>
<keyword evidence="4" id="KW-1185">Reference proteome</keyword>
<evidence type="ECO:0000256" key="1">
    <source>
        <dbReference type="SAM" id="MobiDB-lite"/>
    </source>
</evidence>
<keyword evidence="2" id="KW-0812">Transmembrane</keyword>
<organism evidence="3 4">
    <name type="scientific">Heyndrickxia shackletonii</name>
    <dbReference type="NCBI Taxonomy" id="157838"/>
    <lineage>
        <taxon>Bacteria</taxon>
        <taxon>Bacillati</taxon>
        <taxon>Bacillota</taxon>
        <taxon>Bacilli</taxon>
        <taxon>Bacillales</taxon>
        <taxon>Bacillaceae</taxon>
        <taxon>Heyndrickxia</taxon>
    </lineage>
</organism>
<feature type="transmembrane region" description="Helical" evidence="2">
    <location>
        <begin position="53"/>
        <end position="74"/>
    </location>
</feature>
<keyword evidence="2" id="KW-1133">Transmembrane helix</keyword>
<accession>A0A0Q3TGK5</accession>
<sequence>MIDVKDSAKNGGSFFNPHDGQRRNPQWKRVGGSCIFFKKNRLYASRLDKYKKLLISLGDSPNISLFLVIFIYFIKLYFPC</sequence>
<dbReference type="AlphaFoldDB" id="A0A0Q3TGK5"/>
<evidence type="ECO:0000313" key="4">
    <source>
        <dbReference type="Proteomes" id="UP000051888"/>
    </source>
</evidence>
<keyword evidence="2" id="KW-0472">Membrane</keyword>
<dbReference type="EMBL" id="LJJC01000004">
    <property type="protein sequence ID" value="KQL52777.1"/>
    <property type="molecule type" value="Genomic_DNA"/>
</dbReference>
<evidence type="ECO:0000256" key="2">
    <source>
        <dbReference type="SAM" id="Phobius"/>
    </source>
</evidence>